<feature type="compositionally biased region" description="Basic residues" evidence="1">
    <location>
        <begin position="39"/>
        <end position="50"/>
    </location>
</feature>
<dbReference type="OrthoDB" id="4159781at2759"/>
<dbReference type="PANTHER" id="PTHR37540">
    <property type="entry name" value="TRANSCRIPTION FACTOR (ACR-2), PUTATIVE-RELATED-RELATED"/>
    <property type="match status" value="1"/>
</dbReference>
<name>A0A0F7U159_PENBI</name>
<dbReference type="EMBL" id="CDHK01000018">
    <property type="protein sequence ID" value="CEJ62593.1"/>
    <property type="molecule type" value="Genomic_DNA"/>
</dbReference>
<dbReference type="PANTHER" id="PTHR37540:SF5">
    <property type="entry name" value="TRANSCRIPTION FACTOR DOMAIN-CONTAINING PROTEIN"/>
    <property type="match status" value="1"/>
</dbReference>
<reference evidence="3" key="1">
    <citation type="journal article" date="2015" name="Genome Announc.">
        <title>Draft genome sequence of the fungus Penicillium brasilianum MG11.</title>
        <authorList>
            <person name="Horn F."/>
            <person name="Linde J."/>
            <person name="Mattern D.J."/>
            <person name="Walther G."/>
            <person name="Guthke R."/>
            <person name="Brakhage A.A."/>
            <person name="Valiante V."/>
        </authorList>
    </citation>
    <scope>NUCLEOTIDE SEQUENCE [LARGE SCALE GENOMIC DNA]</scope>
    <source>
        <strain evidence="3">MG11</strain>
    </source>
</reference>
<sequence length="498" mass="57259">MISEKRKRSGSSPRAASPESRAFLFAFVTEHTESQNRSHAMRQHWKRRRQSKNDANLHSIRPVLLSKSTLVAGDINNADSNDGSDCQRRWALGQQTCQGDDFKTTYDPRYEPFRYIFNHLTISSRILSSGLNPFCNTPIPLTRQHRMLLHHWIVSHAQMISVEQSASGFNPVRDIWFPMDLSNASSFNLLMAHSASQMAYAHTKASPWRTKYCIDALTYKTEAISLLNVWMSDSQKAISDNAFAAVLRLLTFEEYFGTDEEWHRHRRGLQKMIEVRGGFNKPNDDWRLYHLIYLHSIMTEPSWFNTNNNIFGLRSETSSLDVPIDLQKIRSLWLVSFIYDLKLFVQLPFWLGATRSPRYPSLYGALFSLRNRSLPEDYDGSHNTHSSFDYERMSCLLSIGVIVHDSDSWSAFTSTSMPIELAMATFDATLESSRGDWENSIQALRSALDDHFMKHYPNGAQKRNFARQLARTVQGLGAEATRLVQNTLLCMLLRADEY</sequence>
<proteinExistence type="predicted"/>
<organism evidence="2 3">
    <name type="scientific">Penicillium brasilianum</name>
    <dbReference type="NCBI Taxonomy" id="104259"/>
    <lineage>
        <taxon>Eukaryota</taxon>
        <taxon>Fungi</taxon>
        <taxon>Dikarya</taxon>
        <taxon>Ascomycota</taxon>
        <taxon>Pezizomycotina</taxon>
        <taxon>Eurotiomycetes</taxon>
        <taxon>Eurotiomycetidae</taxon>
        <taxon>Eurotiales</taxon>
        <taxon>Aspergillaceae</taxon>
        <taxon>Penicillium</taxon>
    </lineage>
</organism>
<dbReference type="AlphaFoldDB" id="A0A0F7U159"/>
<accession>A0A0F7U159</accession>
<evidence type="ECO:0000313" key="2">
    <source>
        <dbReference type="EMBL" id="CEJ62593.1"/>
    </source>
</evidence>
<evidence type="ECO:0000313" key="3">
    <source>
        <dbReference type="Proteomes" id="UP000042958"/>
    </source>
</evidence>
<dbReference type="Pfam" id="PF11951">
    <property type="entry name" value="Fungal_trans_2"/>
    <property type="match status" value="1"/>
</dbReference>
<dbReference type="Proteomes" id="UP000042958">
    <property type="component" value="Unassembled WGS sequence"/>
</dbReference>
<gene>
    <name evidence="2" type="ORF">PMG11_11090</name>
</gene>
<evidence type="ECO:0000256" key="1">
    <source>
        <dbReference type="SAM" id="MobiDB-lite"/>
    </source>
</evidence>
<keyword evidence="3" id="KW-1185">Reference proteome</keyword>
<dbReference type="STRING" id="104259.A0A0F7U159"/>
<feature type="region of interest" description="Disordered" evidence="1">
    <location>
        <begin position="34"/>
        <end position="53"/>
    </location>
</feature>
<protein>
    <submittedName>
        <fullName evidence="2">Uncharacterized protein</fullName>
    </submittedName>
</protein>
<dbReference type="InterPro" id="IPR021858">
    <property type="entry name" value="Fun_TF"/>
</dbReference>